<feature type="non-terminal residue" evidence="1">
    <location>
        <position position="1"/>
    </location>
</feature>
<accession>A0A1A8C6P5</accession>
<gene>
    <name evidence="1" type="primary">C2</name>
</gene>
<organism evidence="1">
    <name type="scientific">Nothobranchius kadleci</name>
    <name type="common">African annual killifish</name>
    <dbReference type="NCBI Taxonomy" id="1051664"/>
    <lineage>
        <taxon>Eukaryota</taxon>
        <taxon>Metazoa</taxon>
        <taxon>Chordata</taxon>
        <taxon>Craniata</taxon>
        <taxon>Vertebrata</taxon>
        <taxon>Euteleostomi</taxon>
        <taxon>Actinopterygii</taxon>
        <taxon>Neopterygii</taxon>
        <taxon>Teleostei</taxon>
        <taxon>Neoteleostei</taxon>
        <taxon>Acanthomorphata</taxon>
        <taxon>Ovalentaria</taxon>
        <taxon>Atherinomorphae</taxon>
        <taxon>Cyprinodontiformes</taxon>
        <taxon>Nothobranchiidae</taxon>
        <taxon>Nothobranchius</taxon>
    </lineage>
</organism>
<feature type="non-terminal residue" evidence="1">
    <location>
        <position position="42"/>
    </location>
</feature>
<protein>
    <submittedName>
        <fullName evidence="1">Complement component 2</fullName>
    </submittedName>
</protein>
<proteinExistence type="predicted"/>
<reference evidence="1" key="2">
    <citation type="submission" date="2016-06" db="EMBL/GenBank/DDBJ databases">
        <title>The genome of a short-lived fish provides insights into sex chromosome evolution and the genetic control of aging.</title>
        <authorList>
            <person name="Reichwald K."/>
            <person name="Felder M."/>
            <person name="Petzold A."/>
            <person name="Koch P."/>
            <person name="Groth M."/>
            <person name="Platzer M."/>
        </authorList>
    </citation>
    <scope>NUCLEOTIDE SEQUENCE</scope>
    <source>
        <tissue evidence="1">Brain</tissue>
    </source>
</reference>
<sequence>HYLFLSLTGTKIKLITNRIVGSYSKHRKGFIHPANTSPAAAN</sequence>
<name>A0A1A8C6P5_NOTKA</name>
<evidence type="ECO:0000313" key="1">
    <source>
        <dbReference type="EMBL" id="SBP75572.1"/>
    </source>
</evidence>
<reference evidence="1" key="1">
    <citation type="submission" date="2016-05" db="EMBL/GenBank/DDBJ databases">
        <authorList>
            <person name="Lavstsen T."/>
            <person name="Jespersen J.S."/>
        </authorList>
    </citation>
    <scope>NUCLEOTIDE SEQUENCE</scope>
    <source>
        <tissue evidence="1">Brain</tissue>
    </source>
</reference>
<dbReference type="EMBL" id="HADZ01011631">
    <property type="protein sequence ID" value="SBP75572.1"/>
    <property type="molecule type" value="Transcribed_RNA"/>
</dbReference>
<dbReference type="AlphaFoldDB" id="A0A1A8C6P5"/>